<reference evidence="2 3" key="1">
    <citation type="submission" date="2021-03" db="EMBL/GenBank/DDBJ databases">
        <title>Whole genome shotgun sequence of Actinoplanes toevensis NBRC 105298.</title>
        <authorList>
            <person name="Komaki H."/>
            <person name="Tamura T."/>
        </authorList>
    </citation>
    <scope>NUCLEOTIDE SEQUENCE [LARGE SCALE GENOMIC DNA]</scope>
    <source>
        <strain evidence="2 3">NBRC 105298</strain>
    </source>
</reference>
<evidence type="ECO:0000259" key="1">
    <source>
        <dbReference type="Pfam" id="PF04444"/>
    </source>
</evidence>
<organism evidence="2 3">
    <name type="scientific">Paractinoplanes toevensis</name>
    <dbReference type="NCBI Taxonomy" id="571911"/>
    <lineage>
        <taxon>Bacteria</taxon>
        <taxon>Bacillati</taxon>
        <taxon>Actinomycetota</taxon>
        <taxon>Actinomycetes</taxon>
        <taxon>Micromonosporales</taxon>
        <taxon>Micromonosporaceae</taxon>
        <taxon>Paractinoplanes</taxon>
    </lineage>
</organism>
<dbReference type="GO" id="GO:0005506">
    <property type="term" value="F:iron ion binding"/>
    <property type="evidence" value="ECO:0007669"/>
    <property type="project" value="InterPro"/>
</dbReference>
<dbReference type="GO" id="GO:0009712">
    <property type="term" value="P:catechol-containing compound metabolic process"/>
    <property type="evidence" value="ECO:0007669"/>
    <property type="project" value="InterPro"/>
</dbReference>
<evidence type="ECO:0000313" key="3">
    <source>
        <dbReference type="Proteomes" id="UP000677082"/>
    </source>
</evidence>
<feature type="domain" description="Catechol dioxygenase N-terminal" evidence="1">
    <location>
        <begin position="22"/>
        <end position="49"/>
    </location>
</feature>
<dbReference type="Proteomes" id="UP000677082">
    <property type="component" value="Unassembled WGS sequence"/>
</dbReference>
<dbReference type="RefSeq" id="WP_246607884.1">
    <property type="nucleotide sequence ID" value="NZ_BOQN01000093.1"/>
</dbReference>
<protein>
    <recommendedName>
        <fullName evidence="1">Catechol dioxygenase N-terminal domain-containing protein</fullName>
    </recommendedName>
</protein>
<comment type="caution">
    <text evidence="2">The sequence shown here is derived from an EMBL/GenBank/DDBJ whole genome shotgun (WGS) entry which is preliminary data.</text>
</comment>
<evidence type="ECO:0000313" key="2">
    <source>
        <dbReference type="EMBL" id="GIM95462.1"/>
    </source>
</evidence>
<dbReference type="AlphaFoldDB" id="A0A919W425"/>
<dbReference type="InterPro" id="IPR015889">
    <property type="entry name" value="Intradiol_dOase_core"/>
</dbReference>
<sequence>MDLFSEERSADVVAASFGETADPRLRQVMTSLVRHLHAFVKDVELTEAESPPRALGESIALDEKGTPCPVSGQVTGPGRAAAAGLENPFRTLTFDIGLLRS</sequence>
<proteinExistence type="predicted"/>
<gene>
    <name evidence="2" type="ORF">Ato02nite_072550</name>
</gene>
<dbReference type="Pfam" id="PF04444">
    <property type="entry name" value="Dioxygenase_N"/>
    <property type="match status" value="1"/>
</dbReference>
<dbReference type="SUPFAM" id="SSF49482">
    <property type="entry name" value="Aromatic compound dioxygenase"/>
    <property type="match status" value="1"/>
</dbReference>
<dbReference type="Gene3D" id="2.60.130.10">
    <property type="entry name" value="Aromatic compound dioxygenase"/>
    <property type="match status" value="1"/>
</dbReference>
<dbReference type="EMBL" id="BOQN01000093">
    <property type="protein sequence ID" value="GIM95462.1"/>
    <property type="molecule type" value="Genomic_DNA"/>
</dbReference>
<keyword evidence="3" id="KW-1185">Reference proteome</keyword>
<name>A0A919W425_9ACTN</name>
<dbReference type="InterPro" id="IPR007535">
    <property type="entry name" value="Catechol_dOase_N"/>
</dbReference>
<dbReference type="GO" id="GO:0018576">
    <property type="term" value="F:catechol 1,2-dioxygenase activity"/>
    <property type="evidence" value="ECO:0007669"/>
    <property type="project" value="InterPro"/>
</dbReference>
<accession>A0A919W425</accession>